<proteinExistence type="predicted"/>
<dbReference type="AlphaFoldDB" id="A0A0B1T7M8"/>
<dbReference type="Proteomes" id="UP000053660">
    <property type="component" value="Unassembled WGS sequence"/>
</dbReference>
<dbReference type="EMBL" id="KN551794">
    <property type="protein sequence ID" value="KHJ91807.1"/>
    <property type="molecule type" value="Genomic_DNA"/>
</dbReference>
<evidence type="ECO:0000313" key="2">
    <source>
        <dbReference type="Proteomes" id="UP000053660"/>
    </source>
</evidence>
<accession>A0A0B1T7M8</accession>
<reference evidence="1 2" key="1">
    <citation type="submission" date="2014-03" db="EMBL/GenBank/DDBJ databases">
        <title>Draft genome of the hookworm Oesophagostomum dentatum.</title>
        <authorList>
            <person name="Mitreva M."/>
        </authorList>
    </citation>
    <scope>NUCLEOTIDE SEQUENCE [LARGE SCALE GENOMIC DNA]</scope>
    <source>
        <strain evidence="1 2">OD-Hann</strain>
    </source>
</reference>
<keyword evidence="2" id="KW-1185">Reference proteome</keyword>
<evidence type="ECO:0000313" key="1">
    <source>
        <dbReference type="EMBL" id="KHJ91807.1"/>
    </source>
</evidence>
<protein>
    <submittedName>
        <fullName evidence="1">Uncharacterized protein</fullName>
    </submittedName>
</protein>
<gene>
    <name evidence="1" type="ORF">OESDEN_08315</name>
</gene>
<sequence length="77" mass="8789">MGLQSRKKASKGEQPTDDAFQLTVKSTLPTGISPKVYIEVYPWIMYSMEVKSYKKFGCYVKEKPNDKDVAITCQFSE</sequence>
<organism evidence="1 2">
    <name type="scientific">Oesophagostomum dentatum</name>
    <name type="common">Nodular worm</name>
    <dbReference type="NCBI Taxonomy" id="61180"/>
    <lineage>
        <taxon>Eukaryota</taxon>
        <taxon>Metazoa</taxon>
        <taxon>Ecdysozoa</taxon>
        <taxon>Nematoda</taxon>
        <taxon>Chromadorea</taxon>
        <taxon>Rhabditida</taxon>
        <taxon>Rhabditina</taxon>
        <taxon>Rhabditomorpha</taxon>
        <taxon>Strongyloidea</taxon>
        <taxon>Strongylidae</taxon>
        <taxon>Oesophagostomum</taxon>
    </lineage>
</organism>
<name>A0A0B1T7M8_OESDE</name>